<keyword evidence="3" id="KW-1185">Reference proteome</keyword>
<accession>A0A2T0GVD1</accession>
<organism evidence="2 3">
    <name type="scientific">Actinopolyspora mortivallis</name>
    <dbReference type="NCBI Taxonomy" id="33906"/>
    <lineage>
        <taxon>Bacteria</taxon>
        <taxon>Bacillati</taxon>
        <taxon>Actinomycetota</taxon>
        <taxon>Actinomycetes</taxon>
        <taxon>Actinopolysporales</taxon>
        <taxon>Actinopolysporaceae</taxon>
        <taxon>Actinopolyspora</taxon>
    </lineage>
</organism>
<evidence type="ECO:0000313" key="2">
    <source>
        <dbReference type="EMBL" id="PRW62973.1"/>
    </source>
</evidence>
<feature type="transmembrane region" description="Helical" evidence="1">
    <location>
        <begin position="131"/>
        <end position="152"/>
    </location>
</feature>
<keyword evidence="1" id="KW-0812">Transmembrane</keyword>
<gene>
    <name evidence="2" type="ORF">CEP50_12960</name>
</gene>
<keyword evidence="1" id="KW-0472">Membrane</keyword>
<evidence type="ECO:0000313" key="3">
    <source>
        <dbReference type="Proteomes" id="UP000239352"/>
    </source>
</evidence>
<feature type="transmembrane region" description="Helical" evidence="1">
    <location>
        <begin position="158"/>
        <end position="176"/>
    </location>
</feature>
<proteinExistence type="predicted"/>
<reference evidence="2 3" key="1">
    <citation type="submission" date="2018-03" db="EMBL/GenBank/DDBJ databases">
        <title>Actinopolyspora mortivallis from Sahara, screening for active biomolecules.</title>
        <authorList>
            <person name="Selama O."/>
            <person name="Wellington E.M.H."/>
            <person name="Hacene H."/>
        </authorList>
    </citation>
    <scope>NUCLEOTIDE SEQUENCE [LARGE SCALE GENOMIC DNA]</scope>
    <source>
        <strain evidence="2 3">M5A</strain>
    </source>
</reference>
<dbReference type="InParanoid" id="A0A2T0GVD1"/>
<dbReference type="Proteomes" id="UP000239352">
    <property type="component" value="Unassembled WGS sequence"/>
</dbReference>
<evidence type="ECO:0000256" key="1">
    <source>
        <dbReference type="SAM" id="Phobius"/>
    </source>
</evidence>
<feature type="transmembrane region" description="Helical" evidence="1">
    <location>
        <begin position="183"/>
        <end position="202"/>
    </location>
</feature>
<comment type="caution">
    <text evidence="2">The sequence shown here is derived from an EMBL/GenBank/DDBJ whole genome shotgun (WGS) entry which is preliminary data.</text>
</comment>
<dbReference type="Pfam" id="PF10801">
    <property type="entry name" value="DUF2537"/>
    <property type="match status" value="1"/>
</dbReference>
<protein>
    <submittedName>
        <fullName evidence="2">DUF2537 domain-containing protein</fullName>
    </submittedName>
</protein>
<dbReference type="InterPro" id="IPR024244">
    <property type="entry name" value="DUF2537"/>
</dbReference>
<dbReference type="AlphaFoldDB" id="A0A2T0GVD1"/>
<sequence length="208" mass="22045">MNSAAREEPELELRAGRGGAVLVDTVEWLGLSPEHLRVSAELAGALREWAEVIERMRRGELAAEEVGPVAARRGERLAVRLAAETGEPIGYRDPVGGQLRRVPPPGHGRAVGRDREEVSPSRAAVPWRTGLTVSALTSALVAVSLVVVSLGLGEVSPVLAVVINLAVACGFAPSIWLGRRVPVWRWVVLGLACGIGISWVVLPLSLLG</sequence>
<dbReference type="EMBL" id="PVSR01000022">
    <property type="protein sequence ID" value="PRW62973.1"/>
    <property type="molecule type" value="Genomic_DNA"/>
</dbReference>
<dbReference type="RefSeq" id="WP_106114201.1">
    <property type="nucleotide sequence ID" value="NZ_PVSR01000022.1"/>
</dbReference>
<keyword evidence="1" id="KW-1133">Transmembrane helix</keyword>
<name>A0A2T0GVD1_ACTMO</name>
<dbReference type="STRING" id="1050202.GCA_000384035_03090"/>